<dbReference type="GO" id="GO:0042796">
    <property type="term" value="P:snRNA transcription by RNA polymerase III"/>
    <property type="evidence" value="ECO:0007669"/>
    <property type="project" value="TreeGrafter"/>
</dbReference>
<feature type="compositionally biased region" description="Polar residues" evidence="1">
    <location>
        <begin position="750"/>
        <end position="763"/>
    </location>
</feature>
<dbReference type="InterPro" id="IPR019535">
    <property type="entry name" value="ICE2_C"/>
</dbReference>
<feature type="region of interest" description="Disordered" evidence="1">
    <location>
        <begin position="736"/>
        <end position="768"/>
    </location>
</feature>
<dbReference type="GO" id="GO:0042795">
    <property type="term" value="P:snRNA transcription by RNA polymerase II"/>
    <property type="evidence" value="ECO:0007669"/>
    <property type="project" value="TreeGrafter"/>
</dbReference>
<dbReference type="AlphaFoldDB" id="A0AAG5DJ93"/>
<dbReference type="GO" id="GO:0008023">
    <property type="term" value="C:transcription elongation factor complex"/>
    <property type="evidence" value="ECO:0007669"/>
    <property type="project" value="InterPro"/>
</dbReference>
<name>A0AAG5DJ93_ANOAO</name>
<organism evidence="3 4">
    <name type="scientific">Anopheles atroparvus</name>
    <name type="common">European mosquito</name>
    <dbReference type="NCBI Taxonomy" id="41427"/>
    <lineage>
        <taxon>Eukaryota</taxon>
        <taxon>Metazoa</taxon>
        <taxon>Ecdysozoa</taxon>
        <taxon>Arthropoda</taxon>
        <taxon>Hexapoda</taxon>
        <taxon>Insecta</taxon>
        <taxon>Pterygota</taxon>
        <taxon>Neoptera</taxon>
        <taxon>Endopterygota</taxon>
        <taxon>Diptera</taxon>
        <taxon>Nematocera</taxon>
        <taxon>Culicoidea</taxon>
        <taxon>Culicidae</taxon>
        <taxon>Anophelinae</taxon>
        <taxon>Anopheles</taxon>
    </lineage>
</organism>
<evidence type="ECO:0000313" key="3">
    <source>
        <dbReference type="EnsemblMetazoa" id="ENSAATROPP011095"/>
    </source>
</evidence>
<protein>
    <recommendedName>
        <fullName evidence="2">Little elongation complex subunit 2 C-terminal domain-containing protein</fullName>
    </recommendedName>
</protein>
<dbReference type="PANTHER" id="PTHR14633">
    <property type="entry name" value="LITTLE ELONGATION COMPLEX SUBUNIT 2"/>
    <property type="match status" value="1"/>
</dbReference>
<dbReference type="Proteomes" id="UP000075880">
    <property type="component" value="Unassembled WGS sequence"/>
</dbReference>
<dbReference type="Pfam" id="PF10505">
    <property type="entry name" value="NARG2_C"/>
    <property type="match status" value="1"/>
</dbReference>
<accession>A0AAG5DJ93</accession>
<dbReference type="PANTHER" id="PTHR14633:SF3">
    <property type="entry name" value="LITTLE ELONGATION COMPLEX SUBUNIT 2"/>
    <property type="match status" value="1"/>
</dbReference>
<keyword evidence="4" id="KW-1185">Reference proteome</keyword>
<feature type="region of interest" description="Disordered" evidence="1">
    <location>
        <begin position="640"/>
        <end position="698"/>
    </location>
</feature>
<sequence>MGAQRNLNTTLFKVRAYQNKQSSSAAAPMEQYKQLNWSKHNPRSEAKLLEQSAIDFALYQDDIFNLHINEIDQIHRIEDTFTNYSEHVEMPVDPRTGKAVQELELEPCKPLRLFAKFPSGSTLRADEHQHCLAMLNRINMRLPCTTPEVSKNYARYLSIMEKLAPERELFDNFVRNYFFTNLLGRVKNIEPELDELVVKVWQKKVEERIAFSLDLVGKYRLMTAVAFGGYAESGTNVSLEPADREVVETGNVRNLFSENLLRCVTLKRNQRVLDDFIDEWCSIQRGRVDEMTNVCSIVQQLPEVSAVIPAGTLTLLLNHSRNAQEQWTIPFRIKSFEGRRVLLLESKLPATKLSTHARKVKAHKLLAKSFMTFLKNGEPTERCKGSTAGQAEQNEASFEAVCIEEYIKRVQTRHHSLRKQLRDNRFYQPWKLKEGEEEHFLLIYSRQDCFESFRKERIFMNISVKLEYQPEFGAERMSQAELLQEWGRQLLRPNSKTLRLRVNAMTHTIISHHYLELRDIEEELARLYGIQPRNLIANVWNTLKLLQNFPVGIYLLQRDGKVPQGLSVYAQENGKSSTGGVLLDFCELVRTVEYECPPLEQYEWVPIDKFVITKLHRENTLLPCSFPHWKLVRRLESRECHKPKQTVRKPAPTSGPKKKGAQMASGSQTAKSKPPASKQPSAGKLMRKEKAKKRKLEIREQKALADKIRQSLDQYAPYEGPARHWTSKGIVTTAVTGDGSSGLHKGLSNGEGTATTTQPSLGTVHSAPFDYGSYAQQALIDPSENNEG</sequence>
<feature type="domain" description="Little elongation complex subunit 2 C-terminal" evidence="2">
    <location>
        <begin position="420"/>
        <end position="628"/>
    </location>
</feature>
<evidence type="ECO:0000313" key="4">
    <source>
        <dbReference type="Proteomes" id="UP000075880"/>
    </source>
</evidence>
<feature type="compositionally biased region" description="Basic residues" evidence="1">
    <location>
        <begin position="685"/>
        <end position="696"/>
    </location>
</feature>
<dbReference type="EnsemblMetazoa" id="ENSAATROPT012234">
    <property type="protein sequence ID" value="ENSAATROPP011095"/>
    <property type="gene ID" value="ENSAATROPG009956"/>
</dbReference>
<evidence type="ECO:0000256" key="1">
    <source>
        <dbReference type="SAM" id="MobiDB-lite"/>
    </source>
</evidence>
<evidence type="ECO:0000259" key="2">
    <source>
        <dbReference type="Pfam" id="PF10505"/>
    </source>
</evidence>
<dbReference type="GO" id="GO:0045945">
    <property type="term" value="P:positive regulation of transcription by RNA polymerase III"/>
    <property type="evidence" value="ECO:0007669"/>
    <property type="project" value="TreeGrafter"/>
</dbReference>
<reference evidence="3" key="1">
    <citation type="submission" date="2024-04" db="UniProtKB">
        <authorList>
            <consortium name="EnsemblMetazoa"/>
        </authorList>
    </citation>
    <scope>IDENTIFICATION</scope>
    <source>
        <strain evidence="3">EBRO</strain>
    </source>
</reference>
<proteinExistence type="predicted"/>